<name>I1BGX5_RHIO9</name>
<protein>
    <submittedName>
        <fullName evidence="1">Uncharacterized protein</fullName>
    </submittedName>
</protein>
<keyword evidence="2" id="KW-1185">Reference proteome</keyword>
<evidence type="ECO:0000313" key="1">
    <source>
        <dbReference type="EMBL" id="EIE75455.1"/>
    </source>
</evidence>
<evidence type="ECO:0000313" key="2">
    <source>
        <dbReference type="Proteomes" id="UP000009138"/>
    </source>
</evidence>
<dbReference type="RefSeq" id="XP_067510851.1">
    <property type="nucleotide sequence ID" value="XM_067654750.1"/>
</dbReference>
<dbReference type="EMBL" id="CH476732">
    <property type="protein sequence ID" value="EIE75455.1"/>
    <property type="molecule type" value="Genomic_DNA"/>
</dbReference>
<organism evidence="1 2">
    <name type="scientific">Rhizopus delemar (strain RA 99-880 / ATCC MYA-4621 / FGSC 9543 / NRRL 43880)</name>
    <name type="common">Mucormycosis agent</name>
    <name type="synonym">Rhizopus arrhizus var. delemar</name>
    <dbReference type="NCBI Taxonomy" id="246409"/>
    <lineage>
        <taxon>Eukaryota</taxon>
        <taxon>Fungi</taxon>
        <taxon>Fungi incertae sedis</taxon>
        <taxon>Mucoromycota</taxon>
        <taxon>Mucoromycotina</taxon>
        <taxon>Mucoromycetes</taxon>
        <taxon>Mucorales</taxon>
        <taxon>Mucorineae</taxon>
        <taxon>Rhizopodaceae</taxon>
        <taxon>Rhizopus</taxon>
    </lineage>
</organism>
<dbReference type="InParanoid" id="I1BGX5"/>
<dbReference type="GeneID" id="93607131"/>
<dbReference type="Proteomes" id="UP000009138">
    <property type="component" value="Unassembled WGS sequence"/>
</dbReference>
<gene>
    <name evidence="1" type="ORF">RO3G_00159</name>
</gene>
<sequence>MLRMYQSSADPAHSESVFTNRLINEHKVTLFPGEEPLSTMLKCLKDKNGNYVCLVDDVFRMSSIYGIELLLLEVSGPF</sequence>
<accession>I1BGX5</accession>
<proteinExistence type="predicted"/>
<reference evidence="1 2" key="1">
    <citation type="journal article" date="2009" name="PLoS Genet.">
        <title>Genomic analysis of the basal lineage fungus Rhizopus oryzae reveals a whole-genome duplication.</title>
        <authorList>
            <person name="Ma L.-J."/>
            <person name="Ibrahim A.S."/>
            <person name="Skory C."/>
            <person name="Grabherr M.G."/>
            <person name="Burger G."/>
            <person name="Butler M."/>
            <person name="Elias M."/>
            <person name="Idnurm A."/>
            <person name="Lang B.F."/>
            <person name="Sone T."/>
            <person name="Abe A."/>
            <person name="Calvo S.E."/>
            <person name="Corrochano L.M."/>
            <person name="Engels R."/>
            <person name="Fu J."/>
            <person name="Hansberg W."/>
            <person name="Kim J.-M."/>
            <person name="Kodira C.D."/>
            <person name="Koehrsen M.J."/>
            <person name="Liu B."/>
            <person name="Miranda-Saavedra D."/>
            <person name="O'Leary S."/>
            <person name="Ortiz-Castellanos L."/>
            <person name="Poulter R."/>
            <person name="Rodriguez-Romero J."/>
            <person name="Ruiz-Herrera J."/>
            <person name="Shen Y.-Q."/>
            <person name="Zeng Q."/>
            <person name="Galagan J."/>
            <person name="Birren B.W."/>
            <person name="Cuomo C.A."/>
            <person name="Wickes B.L."/>
        </authorList>
    </citation>
    <scope>NUCLEOTIDE SEQUENCE [LARGE SCALE GENOMIC DNA]</scope>
    <source>
        <strain evidence="2">RA 99-880 / ATCC MYA-4621 / FGSC 9543 / NRRL 43880</strain>
    </source>
</reference>
<dbReference type="AlphaFoldDB" id="I1BGX5"/>
<dbReference type="VEuPathDB" id="FungiDB:RO3G_00159"/>